<reference evidence="1" key="1">
    <citation type="submission" date="2023-03" db="EMBL/GenBank/DDBJ databases">
        <authorList>
            <person name="Julca I."/>
        </authorList>
    </citation>
    <scope>NUCLEOTIDE SEQUENCE</scope>
</reference>
<keyword evidence="2" id="KW-1185">Reference proteome</keyword>
<dbReference type="EMBL" id="OX459120">
    <property type="protein sequence ID" value="CAI9100079.1"/>
    <property type="molecule type" value="Genomic_DNA"/>
</dbReference>
<name>A0AAV1CWQ1_OLDCO</name>
<accession>A0AAV1CWQ1</accession>
<gene>
    <name evidence="1" type="ORF">OLC1_LOCUS9989</name>
</gene>
<dbReference type="Proteomes" id="UP001161247">
    <property type="component" value="Chromosome 3"/>
</dbReference>
<organism evidence="1 2">
    <name type="scientific">Oldenlandia corymbosa var. corymbosa</name>
    <dbReference type="NCBI Taxonomy" id="529605"/>
    <lineage>
        <taxon>Eukaryota</taxon>
        <taxon>Viridiplantae</taxon>
        <taxon>Streptophyta</taxon>
        <taxon>Embryophyta</taxon>
        <taxon>Tracheophyta</taxon>
        <taxon>Spermatophyta</taxon>
        <taxon>Magnoliopsida</taxon>
        <taxon>eudicotyledons</taxon>
        <taxon>Gunneridae</taxon>
        <taxon>Pentapetalae</taxon>
        <taxon>asterids</taxon>
        <taxon>lamiids</taxon>
        <taxon>Gentianales</taxon>
        <taxon>Rubiaceae</taxon>
        <taxon>Rubioideae</taxon>
        <taxon>Spermacoceae</taxon>
        <taxon>Hedyotis-Oldenlandia complex</taxon>
        <taxon>Oldenlandia</taxon>
    </lineage>
</organism>
<sequence>MSNNNSSSMHSIASSSRRTEIPRNISVVNNPQGMRIKFVLVLFLIHGARAFTSKTGKDLKEEILPYIIGSGISDRLLQHLIYQLQLQLQIMEMKPGISNEEIAKG</sequence>
<proteinExistence type="predicted"/>
<evidence type="ECO:0000313" key="2">
    <source>
        <dbReference type="Proteomes" id="UP001161247"/>
    </source>
</evidence>
<evidence type="ECO:0000313" key="1">
    <source>
        <dbReference type="EMBL" id="CAI9100079.1"/>
    </source>
</evidence>
<protein>
    <submittedName>
        <fullName evidence="1">OLC1v1037004C1</fullName>
    </submittedName>
</protein>
<dbReference type="AlphaFoldDB" id="A0AAV1CWQ1"/>